<comment type="caution">
    <text evidence="4">The sequence shown here is derived from an EMBL/GenBank/DDBJ whole genome shotgun (WGS) entry which is preliminary data.</text>
</comment>
<evidence type="ECO:0000256" key="1">
    <source>
        <dbReference type="ARBA" id="ARBA00022679"/>
    </source>
</evidence>
<dbReference type="Gene3D" id="3.40.250.10">
    <property type="entry name" value="Rhodanese-like domain"/>
    <property type="match status" value="2"/>
</dbReference>
<dbReference type="InterPro" id="IPR045078">
    <property type="entry name" value="TST/MPST-like"/>
</dbReference>
<dbReference type="PANTHER" id="PTHR11364:SF27">
    <property type="entry name" value="SULFURTRANSFERASE"/>
    <property type="match status" value="1"/>
</dbReference>
<gene>
    <name evidence="4" type="ORF">DBW71_05665</name>
</gene>
<evidence type="ECO:0000313" key="5">
    <source>
        <dbReference type="Proteomes" id="UP000253570"/>
    </source>
</evidence>
<dbReference type="Pfam" id="PF00581">
    <property type="entry name" value="Rhodanese"/>
    <property type="match status" value="2"/>
</dbReference>
<feature type="domain" description="Rhodanese" evidence="3">
    <location>
        <begin position="40"/>
        <end position="160"/>
    </location>
</feature>
<dbReference type="Proteomes" id="UP000253570">
    <property type="component" value="Unassembled WGS sequence"/>
</dbReference>
<keyword evidence="2" id="KW-0677">Repeat</keyword>
<name>A0A368DLX7_9PROT</name>
<proteinExistence type="predicted"/>
<organism evidence="4 5">
    <name type="scientific">PS1 clade bacterium</name>
    <dbReference type="NCBI Taxonomy" id="2175152"/>
    <lineage>
        <taxon>Bacteria</taxon>
        <taxon>Pseudomonadati</taxon>
        <taxon>Pseudomonadota</taxon>
        <taxon>Alphaproteobacteria</taxon>
        <taxon>PS1 clade</taxon>
    </lineage>
</organism>
<evidence type="ECO:0000259" key="3">
    <source>
        <dbReference type="PROSITE" id="PS50206"/>
    </source>
</evidence>
<protein>
    <submittedName>
        <fullName evidence="4">Sulfurtransferase</fullName>
    </submittedName>
</protein>
<dbReference type="EMBL" id="QOQD01000015">
    <property type="protein sequence ID" value="RCL72273.1"/>
    <property type="molecule type" value="Genomic_DNA"/>
</dbReference>
<evidence type="ECO:0000256" key="2">
    <source>
        <dbReference type="ARBA" id="ARBA00022737"/>
    </source>
</evidence>
<dbReference type="SUPFAM" id="SSF52821">
    <property type="entry name" value="Rhodanese/Cell cycle control phosphatase"/>
    <property type="match status" value="2"/>
</dbReference>
<keyword evidence="1 4" id="KW-0808">Transferase</keyword>
<dbReference type="InterPro" id="IPR036873">
    <property type="entry name" value="Rhodanese-like_dom_sf"/>
</dbReference>
<dbReference type="SMART" id="SM00450">
    <property type="entry name" value="RHOD"/>
    <property type="match status" value="2"/>
</dbReference>
<reference evidence="4 5" key="1">
    <citation type="journal article" date="2018" name="Microbiome">
        <title>Fine metagenomic profile of the Mediterranean stratified and mixed water columns revealed by assembly and recruitment.</title>
        <authorList>
            <person name="Haro-Moreno J.M."/>
            <person name="Lopez-Perez M."/>
            <person name="De La Torre J.R."/>
            <person name="Picazo A."/>
            <person name="Camacho A."/>
            <person name="Rodriguez-Valera F."/>
        </authorList>
    </citation>
    <scope>NUCLEOTIDE SEQUENCE [LARGE SCALE GENOMIC DNA]</scope>
    <source>
        <strain evidence="4">MED-G57</strain>
    </source>
</reference>
<dbReference type="PROSITE" id="PS50206">
    <property type="entry name" value="RHODANESE_3"/>
    <property type="match status" value="2"/>
</dbReference>
<evidence type="ECO:0000313" key="4">
    <source>
        <dbReference type="EMBL" id="RCL72273.1"/>
    </source>
</evidence>
<dbReference type="CDD" id="cd01448">
    <property type="entry name" value="TST_Repeat_1"/>
    <property type="match status" value="1"/>
</dbReference>
<sequence>MKVLCNVFVFFGILLFSSNIIASPLVEVDWLNEKIKSGETKNNILLIDIRNSIGGGSFDTYLDGHIPSSIHSDYGKDGWRVNVDNTVGLVPSEEQFQVLAKSLGVNNDTHVIIIPAGVSSSDFGSAARSYWTFKVFGHDNVSVLNGGYMGWQQAYPSQIEKGDFVPRPEGNFIASFVPELYIGSDEVAKIINTNSSVTLLDGRTEEQFYAEKKHGKARIAGRLPGAELLYQENAYNVANNKLKNDSELKKVYADYLKGDVVSYCNTGHWAANNWFVISEVLGNKNVRLYDGSMVEWTQDPARPVDTSGRSNMDKLKAIIG</sequence>
<dbReference type="AlphaFoldDB" id="A0A368DLX7"/>
<accession>A0A368DLX7</accession>
<feature type="domain" description="Rhodanese" evidence="3">
    <location>
        <begin position="232"/>
        <end position="305"/>
    </location>
</feature>
<dbReference type="InterPro" id="IPR001763">
    <property type="entry name" value="Rhodanese-like_dom"/>
</dbReference>
<dbReference type="PANTHER" id="PTHR11364">
    <property type="entry name" value="THIOSULFATE SULFERTANSFERASE"/>
    <property type="match status" value="1"/>
</dbReference>
<dbReference type="GO" id="GO:0004792">
    <property type="term" value="F:thiosulfate-cyanide sulfurtransferase activity"/>
    <property type="evidence" value="ECO:0007669"/>
    <property type="project" value="TreeGrafter"/>
</dbReference>